<accession>A0A6B2L1P0</accession>
<evidence type="ECO:0000256" key="4">
    <source>
        <dbReference type="SAM" id="Coils"/>
    </source>
</evidence>
<feature type="repeat" description="WD" evidence="3">
    <location>
        <begin position="317"/>
        <end position="358"/>
    </location>
</feature>
<evidence type="ECO:0000256" key="1">
    <source>
        <dbReference type="ARBA" id="ARBA00022574"/>
    </source>
</evidence>
<dbReference type="InterPro" id="IPR001680">
    <property type="entry name" value="WD40_rpt"/>
</dbReference>
<dbReference type="SMART" id="SM00320">
    <property type="entry name" value="WD40"/>
    <property type="match status" value="7"/>
</dbReference>
<dbReference type="Pfam" id="PF00400">
    <property type="entry name" value="WD40"/>
    <property type="match status" value="6"/>
</dbReference>
<proteinExistence type="predicted"/>
<evidence type="ECO:0000313" key="5">
    <source>
        <dbReference type="EMBL" id="NDV30831.1"/>
    </source>
</evidence>
<dbReference type="PANTHER" id="PTHR19878:SF8">
    <property type="entry name" value="AUTOPHAGY-RELATED 16, ISOFORM F"/>
    <property type="match status" value="1"/>
</dbReference>
<dbReference type="InterPro" id="IPR045160">
    <property type="entry name" value="ATG16"/>
</dbReference>
<evidence type="ECO:0000256" key="2">
    <source>
        <dbReference type="ARBA" id="ARBA00022737"/>
    </source>
</evidence>
<dbReference type="GO" id="GO:0000045">
    <property type="term" value="P:autophagosome assembly"/>
    <property type="evidence" value="ECO:0007669"/>
    <property type="project" value="InterPro"/>
</dbReference>
<dbReference type="SUPFAM" id="SSF50978">
    <property type="entry name" value="WD40 repeat-like"/>
    <property type="match status" value="1"/>
</dbReference>
<name>A0A6B2L1P0_9EUKA</name>
<feature type="repeat" description="WD" evidence="3">
    <location>
        <begin position="460"/>
        <end position="488"/>
    </location>
</feature>
<dbReference type="PROSITE" id="PS00678">
    <property type="entry name" value="WD_REPEATS_1"/>
    <property type="match status" value="2"/>
</dbReference>
<feature type="coiled-coil region" evidence="4">
    <location>
        <begin position="32"/>
        <end position="177"/>
    </location>
</feature>
<feature type="repeat" description="WD" evidence="3">
    <location>
        <begin position="275"/>
        <end position="309"/>
    </location>
</feature>
<feature type="repeat" description="WD" evidence="3">
    <location>
        <begin position="233"/>
        <end position="265"/>
    </location>
</feature>
<evidence type="ECO:0000256" key="3">
    <source>
        <dbReference type="PROSITE-ProRule" id="PRU00221"/>
    </source>
</evidence>
<dbReference type="PRINTS" id="PR00320">
    <property type="entry name" value="GPROTEINBRPT"/>
</dbReference>
<feature type="repeat" description="WD" evidence="3">
    <location>
        <begin position="401"/>
        <end position="442"/>
    </location>
</feature>
<dbReference type="InterPro" id="IPR015943">
    <property type="entry name" value="WD40/YVTN_repeat-like_dom_sf"/>
</dbReference>
<dbReference type="EMBL" id="GIBP01001862">
    <property type="protein sequence ID" value="NDV30831.1"/>
    <property type="molecule type" value="Transcribed_RNA"/>
</dbReference>
<dbReference type="CDD" id="cd00200">
    <property type="entry name" value="WD40"/>
    <property type="match status" value="1"/>
</dbReference>
<reference evidence="5" key="1">
    <citation type="journal article" date="2020" name="J. Eukaryot. Microbiol.">
        <title>De novo Sequencing, Assembly and Annotation of the Transcriptome for the Free-Living Testate Amoeba Arcella intermedia.</title>
        <authorList>
            <person name="Ribeiro G.M."/>
            <person name="Porfirio-Sousa A.L."/>
            <person name="Maurer-Alcala X.X."/>
            <person name="Katz L.A."/>
            <person name="Lahr D.J.G."/>
        </authorList>
    </citation>
    <scope>NUCLEOTIDE SEQUENCE</scope>
</reference>
<sequence length="522" mass="58271">MKYRNSFVQSIIQITQTCSELQQSERKARTELVAVTTAKNLLQSRVEDLEEKVKFGVSSSQAKEREEKLQLELNAALKDNAATARQNLEMHEQVKNMEILLQTKQSELDNLSREKVALEASCNLFQNDIEDKNEKLSVIKSELRTLQTTLVKCEETVQQLKRENKKLEMRANKTNDDGARLMEANKFFNAIPTSPIPVSPAPPDPSLSNSNLFDTPSKPIGASILPRSSKKSFQVHMGEVNSVAFSTNGALFATGGSERSVKIWDSYTLANRGTLPGAERTIMHVTFSPNDECVMASSNDNSVRVFSVQLGRVKHCLLGHLGKVSAAQFTIDNDKAVTGSHDRTLRIWDLQRRYTLKTIFCYSSCNDLCLSRESNMIISGHIDQQVRFWDVRSGDAIKDLSNIHTGQITGVTLSADGRYLVTSSRDNTIKQIDLRTYEVVQTYTHEGYRNGLNWTRSCMSPDGRFVASGSMDGTIYVWDTSNGGVEQILRGTHKTAVSQVVWHPAGYQLASVDRAGLLSFWG</sequence>
<dbReference type="InterPro" id="IPR019775">
    <property type="entry name" value="WD40_repeat_CS"/>
</dbReference>
<dbReference type="InterPro" id="IPR036322">
    <property type="entry name" value="WD40_repeat_dom_sf"/>
</dbReference>
<protein>
    <submittedName>
        <fullName evidence="5">Uncharacterized protein</fullName>
    </submittedName>
</protein>
<dbReference type="PROSITE" id="PS50082">
    <property type="entry name" value="WD_REPEATS_2"/>
    <property type="match status" value="6"/>
</dbReference>
<keyword evidence="4" id="KW-0175">Coiled coil</keyword>
<dbReference type="AlphaFoldDB" id="A0A6B2L1P0"/>
<dbReference type="PROSITE" id="PS50294">
    <property type="entry name" value="WD_REPEATS_REGION"/>
    <property type="match status" value="2"/>
</dbReference>
<organism evidence="5">
    <name type="scientific">Arcella intermedia</name>
    <dbReference type="NCBI Taxonomy" id="1963864"/>
    <lineage>
        <taxon>Eukaryota</taxon>
        <taxon>Amoebozoa</taxon>
        <taxon>Tubulinea</taxon>
        <taxon>Elardia</taxon>
        <taxon>Arcellinida</taxon>
        <taxon>Sphaerothecina</taxon>
        <taxon>Arcellidae</taxon>
        <taxon>Arcella</taxon>
    </lineage>
</organism>
<dbReference type="PANTHER" id="PTHR19878">
    <property type="entry name" value="AUTOPHAGY PROTEIN 16-LIKE"/>
    <property type="match status" value="1"/>
</dbReference>
<keyword evidence="1 3" id="KW-0853">WD repeat</keyword>
<dbReference type="Gene3D" id="2.130.10.10">
    <property type="entry name" value="YVTN repeat-like/Quinoprotein amine dehydrogenase"/>
    <property type="match status" value="2"/>
</dbReference>
<keyword evidence="2" id="KW-0677">Repeat</keyword>
<dbReference type="InterPro" id="IPR020472">
    <property type="entry name" value="WD40_PAC1"/>
</dbReference>
<feature type="repeat" description="WD" evidence="3">
    <location>
        <begin position="368"/>
        <end position="399"/>
    </location>
</feature>